<protein>
    <submittedName>
        <fullName evidence="2">Uncharacterized protein</fullName>
    </submittedName>
</protein>
<evidence type="ECO:0000313" key="3">
    <source>
        <dbReference type="Proteomes" id="UP000177596"/>
    </source>
</evidence>
<proteinExistence type="predicted"/>
<sequence>MNTAKQAGQNTRDLAQKIARQMAEEPLEILKDAGTQVAGVEAGKLQENYPQNQDSGDTAKITGQEGELADKAKSARRMEALNREIRDIHKQDLFNDLQRKISQGVDIPVADYSELSMEQKQVLKAQMEAYKNQSEKIQNESAFREIPVVRSRPSRRFGAGQKQEAEKQQTRVEKPVPPSG</sequence>
<name>A0A1F8DJ63_9BACT</name>
<dbReference type="AlphaFoldDB" id="A0A1F8DJ63"/>
<evidence type="ECO:0000313" key="2">
    <source>
        <dbReference type="EMBL" id="OGM88059.1"/>
    </source>
</evidence>
<evidence type="ECO:0000256" key="1">
    <source>
        <dbReference type="SAM" id="MobiDB-lite"/>
    </source>
</evidence>
<feature type="region of interest" description="Disordered" evidence="1">
    <location>
        <begin position="46"/>
        <end position="72"/>
    </location>
</feature>
<feature type="compositionally biased region" description="Basic and acidic residues" evidence="1">
    <location>
        <begin position="163"/>
        <end position="174"/>
    </location>
</feature>
<feature type="region of interest" description="Disordered" evidence="1">
    <location>
        <begin position="135"/>
        <end position="180"/>
    </location>
</feature>
<dbReference type="EMBL" id="MGIL01000017">
    <property type="protein sequence ID" value="OGM88059.1"/>
    <property type="molecule type" value="Genomic_DNA"/>
</dbReference>
<comment type="caution">
    <text evidence="2">The sequence shown here is derived from an EMBL/GenBank/DDBJ whole genome shotgun (WGS) entry which is preliminary data.</text>
</comment>
<organism evidence="2 3">
    <name type="scientific">Candidatus Woesebacteria bacterium RIFOXYD1_FULL_43_18</name>
    <dbReference type="NCBI Taxonomy" id="1802551"/>
    <lineage>
        <taxon>Bacteria</taxon>
        <taxon>Candidatus Woeseibacteriota</taxon>
    </lineage>
</organism>
<gene>
    <name evidence="2" type="ORF">A2573_00960</name>
</gene>
<accession>A0A1F8DJ63</accession>
<reference evidence="2 3" key="1">
    <citation type="journal article" date="2016" name="Nat. Commun.">
        <title>Thousands of microbial genomes shed light on interconnected biogeochemical processes in an aquifer system.</title>
        <authorList>
            <person name="Anantharaman K."/>
            <person name="Brown C.T."/>
            <person name="Hug L.A."/>
            <person name="Sharon I."/>
            <person name="Castelle C.J."/>
            <person name="Probst A.J."/>
            <person name="Thomas B.C."/>
            <person name="Singh A."/>
            <person name="Wilkins M.J."/>
            <person name="Karaoz U."/>
            <person name="Brodie E.L."/>
            <person name="Williams K.H."/>
            <person name="Hubbard S.S."/>
            <person name="Banfield J.F."/>
        </authorList>
    </citation>
    <scope>NUCLEOTIDE SEQUENCE [LARGE SCALE GENOMIC DNA]</scope>
</reference>
<dbReference type="Proteomes" id="UP000177596">
    <property type="component" value="Unassembled WGS sequence"/>
</dbReference>